<dbReference type="RefSeq" id="WP_165231576.1">
    <property type="nucleotide sequence ID" value="NZ_CP049257.1"/>
</dbReference>
<proteinExistence type="predicted"/>
<gene>
    <name evidence="1" type="ORF">G5V58_09570</name>
</gene>
<evidence type="ECO:0000313" key="1">
    <source>
        <dbReference type="EMBL" id="QIG42976.1"/>
    </source>
</evidence>
<name>A0A6G6WCP6_9ACTN</name>
<evidence type="ECO:0000313" key="2">
    <source>
        <dbReference type="Proteomes" id="UP000502996"/>
    </source>
</evidence>
<sequence length="271" mass="29782">MLVETAAARVLGVPADAATVRFVEADEAEGTWAGRRLLLLDDRPAYELSFWCGTCGLLFRRLEGADHAPSIDHDDLRSRLAAGLDGVDSTVVDAYGAVLARGEHRPLLLELRPRLVQPGTPDDYFTVEQVRVWGVDPFWGLPQYPATPYYRTTTRRLQDDTTLHEFVVGMVPPRYNDPAQVDAYADAMEAGAVPCAVAVSVLDVTAPATTPGEEWGWHWGLTHFLLDGHHKLQAAARTGRPVRLLSLLALDHGLATREQVDRALEARAATR</sequence>
<accession>A0A6G6WCP6</accession>
<dbReference type="Proteomes" id="UP000502996">
    <property type="component" value="Chromosome"/>
</dbReference>
<reference evidence="1 2" key="1">
    <citation type="submission" date="2020-02" db="EMBL/GenBank/DDBJ databases">
        <title>Full genome sequence of Nocardioides sp. R-3366.</title>
        <authorList>
            <person name="Im W.-T."/>
        </authorList>
    </citation>
    <scope>NUCLEOTIDE SEQUENCE [LARGE SCALE GENOMIC DNA]</scope>
    <source>
        <strain evidence="1 2">R-3366</strain>
    </source>
</reference>
<dbReference type="KEGG" id="nano:G5V58_09570"/>
<dbReference type="AlphaFoldDB" id="A0A6G6WCP6"/>
<keyword evidence="2" id="KW-1185">Reference proteome</keyword>
<protein>
    <submittedName>
        <fullName evidence="1">Uncharacterized protein</fullName>
    </submittedName>
</protein>
<dbReference type="EMBL" id="CP049257">
    <property type="protein sequence ID" value="QIG42976.1"/>
    <property type="molecule type" value="Genomic_DNA"/>
</dbReference>
<organism evidence="1 2">
    <name type="scientific">Nocardioides anomalus</name>
    <dbReference type="NCBI Taxonomy" id="2712223"/>
    <lineage>
        <taxon>Bacteria</taxon>
        <taxon>Bacillati</taxon>
        <taxon>Actinomycetota</taxon>
        <taxon>Actinomycetes</taxon>
        <taxon>Propionibacteriales</taxon>
        <taxon>Nocardioidaceae</taxon>
        <taxon>Nocardioides</taxon>
    </lineage>
</organism>